<keyword evidence="4" id="KW-1185">Reference proteome</keyword>
<reference evidence="3" key="1">
    <citation type="submission" date="2023-10" db="EMBL/GenBank/DDBJ databases">
        <authorList>
            <person name="Chen Y."/>
            <person name="Shah S."/>
            <person name="Dougan E. K."/>
            <person name="Thang M."/>
            <person name="Chan C."/>
        </authorList>
    </citation>
    <scope>NUCLEOTIDE SEQUENCE [LARGE SCALE GENOMIC DNA]</scope>
</reference>
<name>A0ABN9VFM8_9DINO</name>
<evidence type="ECO:0000256" key="1">
    <source>
        <dbReference type="SAM" id="MobiDB-lite"/>
    </source>
</evidence>
<protein>
    <submittedName>
        <fullName evidence="3">Uncharacterized protein</fullName>
    </submittedName>
</protein>
<keyword evidence="2" id="KW-0812">Transmembrane</keyword>
<evidence type="ECO:0000313" key="4">
    <source>
        <dbReference type="Proteomes" id="UP001189429"/>
    </source>
</evidence>
<comment type="caution">
    <text evidence="3">The sequence shown here is derived from an EMBL/GenBank/DDBJ whole genome shotgun (WGS) entry which is preliminary data.</text>
</comment>
<gene>
    <name evidence="3" type="ORF">PCOR1329_LOCUS57591</name>
</gene>
<keyword evidence="2" id="KW-1133">Transmembrane helix</keyword>
<dbReference type="Proteomes" id="UP001189429">
    <property type="component" value="Unassembled WGS sequence"/>
</dbReference>
<feature type="region of interest" description="Disordered" evidence="1">
    <location>
        <begin position="63"/>
        <end position="96"/>
    </location>
</feature>
<keyword evidence="2" id="KW-0472">Membrane</keyword>
<proteinExistence type="predicted"/>
<organism evidence="3 4">
    <name type="scientific">Prorocentrum cordatum</name>
    <dbReference type="NCBI Taxonomy" id="2364126"/>
    <lineage>
        <taxon>Eukaryota</taxon>
        <taxon>Sar</taxon>
        <taxon>Alveolata</taxon>
        <taxon>Dinophyceae</taxon>
        <taxon>Prorocentrales</taxon>
        <taxon>Prorocentraceae</taxon>
        <taxon>Prorocentrum</taxon>
    </lineage>
</organism>
<accession>A0ABN9VFM8</accession>
<evidence type="ECO:0000313" key="3">
    <source>
        <dbReference type="EMBL" id="CAK0871972.1"/>
    </source>
</evidence>
<dbReference type="EMBL" id="CAUYUJ010017119">
    <property type="protein sequence ID" value="CAK0871972.1"/>
    <property type="molecule type" value="Genomic_DNA"/>
</dbReference>
<feature type="non-terminal residue" evidence="3">
    <location>
        <position position="1"/>
    </location>
</feature>
<feature type="transmembrane region" description="Helical" evidence="2">
    <location>
        <begin position="12"/>
        <end position="32"/>
    </location>
</feature>
<sequence length="96" mass="9889">AKAPWHVNAVRALLVLGPLVELLAAIMCWGVYKDHLANLSSDEAFLLNQAEVVSGAVYGTTGGEADDAAAPREPGGRPTPAGFSAFQGTARRLSGA</sequence>
<evidence type="ECO:0000256" key="2">
    <source>
        <dbReference type="SAM" id="Phobius"/>
    </source>
</evidence>